<dbReference type="Gene3D" id="1.10.10.1320">
    <property type="entry name" value="Anti-sigma factor, zinc-finger domain"/>
    <property type="match status" value="1"/>
</dbReference>
<protein>
    <recommendedName>
        <fullName evidence="3">Zinc-finger domain-containing protein</fullName>
    </recommendedName>
</protein>
<feature type="region of interest" description="Disordered" evidence="1">
    <location>
        <begin position="49"/>
        <end position="76"/>
    </location>
</feature>
<gene>
    <name evidence="2" type="ORF">NOCA1120156</name>
</gene>
<evidence type="ECO:0000313" key="2">
    <source>
        <dbReference type="EMBL" id="CUR56714.1"/>
    </source>
</evidence>
<accession>A0A2P2C412</accession>
<feature type="compositionally biased region" description="Low complexity" evidence="1">
    <location>
        <begin position="62"/>
        <end position="76"/>
    </location>
</feature>
<dbReference type="InterPro" id="IPR041916">
    <property type="entry name" value="Anti_sigma_zinc_sf"/>
</dbReference>
<dbReference type="AlphaFoldDB" id="A0A2P2C412"/>
<name>A0A2P2C412_9ZZZZ</name>
<reference evidence="2" key="1">
    <citation type="submission" date="2015-08" db="EMBL/GenBank/DDBJ databases">
        <authorList>
            <person name="Babu N.S."/>
            <person name="Beckwith C.J."/>
            <person name="Beseler K.G."/>
            <person name="Brison A."/>
            <person name="Carone J.V."/>
            <person name="Caskin T.P."/>
            <person name="Diamond M."/>
            <person name="Durham M.E."/>
            <person name="Foxe J.M."/>
            <person name="Go M."/>
            <person name="Henderson B.A."/>
            <person name="Jones I.B."/>
            <person name="McGettigan J.A."/>
            <person name="Micheletti S.J."/>
            <person name="Nasrallah M.E."/>
            <person name="Ortiz D."/>
            <person name="Piller C.R."/>
            <person name="Privatt S.R."/>
            <person name="Schneider S.L."/>
            <person name="Sharp S."/>
            <person name="Smith T.C."/>
            <person name="Stanton J.D."/>
            <person name="Ullery H.E."/>
            <person name="Wilson R.J."/>
            <person name="Serrano M.G."/>
            <person name="Buck G."/>
            <person name="Lee V."/>
            <person name="Wang Y."/>
            <person name="Carvalho R."/>
            <person name="Voegtly L."/>
            <person name="Shi R."/>
            <person name="Duckworth R."/>
            <person name="Johnson A."/>
            <person name="Loviza R."/>
            <person name="Walstead R."/>
            <person name="Shah Z."/>
            <person name="Kiflezghi M."/>
            <person name="Wade K."/>
            <person name="Ball S.L."/>
            <person name="Bradley K.W."/>
            <person name="Asai D.J."/>
            <person name="Bowman C.A."/>
            <person name="Russell D.A."/>
            <person name="Pope W.H."/>
            <person name="Jacobs-Sera D."/>
            <person name="Hendrix R.W."/>
            <person name="Hatfull G.F."/>
        </authorList>
    </citation>
    <scope>NUCLEOTIDE SEQUENCE</scope>
</reference>
<organism evidence="2">
    <name type="scientific">metagenome</name>
    <dbReference type="NCBI Taxonomy" id="256318"/>
    <lineage>
        <taxon>unclassified sequences</taxon>
        <taxon>metagenomes</taxon>
    </lineage>
</organism>
<dbReference type="EMBL" id="CZKB01000004">
    <property type="protein sequence ID" value="CUR56714.1"/>
    <property type="molecule type" value="Genomic_DNA"/>
</dbReference>
<proteinExistence type="predicted"/>
<sequence>MSHLGSRVSALLDGRLAPEEEERCWAHVHSCHTCRDLVEQEGRVKTQLARLSPGSRWDPRPARVTSSRRCSAAARA</sequence>
<evidence type="ECO:0000256" key="1">
    <source>
        <dbReference type="SAM" id="MobiDB-lite"/>
    </source>
</evidence>
<evidence type="ECO:0008006" key="3">
    <source>
        <dbReference type="Google" id="ProtNLM"/>
    </source>
</evidence>